<dbReference type="OrthoDB" id="33325at2157"/>
<organism evidence="1 2">
    <name type="scientific">Acidianus manzaensis</name>
    <dbReference type="NCBI Taxonomy" id="282676"/>
    <lineage>
        <taxon>Archaea</taxon>
        <taxon>Thermoproteota</taxon>
        <taxon>Thermoprotei</taxon>
        <taxon>Sulfolobales</taxon>
        <taxon>Sulfolobaceae</taxon>
        <taxon>Acidianus</taxon>
    </lineage>
</organism>
<protein>
    <submittedName>
        <fullName evidence="1">Uncharacterized protein</fullName>
    </submittedName>
</protein>
<dbReference type="Proteomes" id="UP000193404">
    <property type="component" value="Chromosome"/>
</dbReference>
<gene>
    <name evidence="1" type="ORF">B6F84_13325</name>
</gene>
<proteinExistence type="predicted"/>
<dbReference type="EMBL" id="CP020477">
    <property type="protein sequence ID" value="ARM76902.1"/>
    <property type="molecule type" value="Genomic_DNA"/>
</dbReference>
<name>A0A1W6K390_9CREN</name>
<sequence length="159" mass="19088">MKNESCIDVKRDICDNPSIVLMNKEEFKKVFQKEAYLKVIVNPDYKEAEMSKSYYYYILEKLKKINLIDKDNKLTFTIIVSFQLDERDFAIKFEPILVFLSKNRKILYIFDVRKRCNVDEELLKELGMNDKRQYSCRKIIENIYKLILESILNKGVIYV</sequence>
<dbReference type="KEGG" id="aman:B6F84_13325"/>
<reference evidence="1 2" key="1">
    <citation type="submission" date="2017-03" db="EMBL/GenBank/DDBJ databases">
        <title>Sulfur activation and transportation mechanism of thermophilic Archaea Acidianus manzaensis YN-25.</title>
        <authorList>
            <person name="Ma Y."/>
            <person name="Yang Y."/>
            <person name="Xia J."/>
        </authorList>
    </citation>
    <scope>NUCLEOTIDE SEQUENCE [LARGE SCALE GENOMIC DNA]</scope>
    <source>
        <strain evidence="1 2">YN-25</strain>
    </source>
</reference>
<dbReference type="GeneID" id="41591921"/>
<dbReference type="AlphaFoldDB" id="A0A1W6K390"/>
<keyword evidence="2" id="KW-1185">Reference proteome</keyword>
<evidence type="ECO:0000313" key="2">
    <source>
        <dbReference type="Proteomes" id="UP000193404"/>
    </source>
</evidence>
<dbReference type="RefSeq" id="WP_148692696.1">
    <property type="nucleotide sequence ID" value="NZ_CP020477.1"/>
</dbReference>
<accession>A0A1W6K390</accession>
<evidence type="ECO:0000313" key="1">
    <source>
        <dbReference type="EMBL" id="ARM76902.1"/>
    </source>
</evidence>
<dbReference type="STRING" id="282676.B6F84_13325"/>